<evidence type="ECO:0000313" key="3">
    <source>
        <dbReference type="Proteomes" id="UP000299102"/>
    </source>
</evidence>
<dbReference type="Proteomes" id="UP000299102">
    <property type="component" value="Unassembled WGS sequence"/>
</dbReference>
<name>A0A4C1T166_EUMVA</name>
<proteinExistence type="predicted"/>
<sequence length="265" mass="29590">MLEVLEVGQSCEKNEDAAEQFDQEYVKNEGRCKDLDAGMRTLMSNKEVIHIKKKNTSPVPSRYSVPAQTALCKHKVSLSRNAPAQISMAWCGRMRISVLAYRTAAASAAAVSLVRRAAVRWRYKLSDVTARGRDSAARGHVGRRAKTRLDSKLYRDCARVRDRTRLLNHSNLSSVAYSIRHVTSDPSVFIIDTARRDAGRGAGAGVRGRSRRGVRCAYWNVDGRPLPAGARAGSRGPLHSPPRPRRRARHHTSRVKHKVQFRSAR</sequence>
<organism evidence="2 3">
    <name type="scientific">Eumeta variegata</name>
    <name type="common">Bagworm moth</name>
    <name type="synonym">Eumeta japonica</name>
    <dbReference type="NCBI Taxonomy" id="151549"/>
    <lineage>
        <taxon>Eukaryota</taxon>
        <taxon>Metazoa</taxon>
        <taxon>Ecdysozoa</taxon>
        <taxon>Arthropoda</taxon>
        <taxon>Hexapoda</taxon>
        <taxon>Insecta</taxon>
        <taxon>Pterygota</taxon>
        <taxon>Neoptera</taxon>
        <taxon>Endopterygota</taxon>
        <taxon>Lepidoptera</taxon>
        <taxon>Glossata</taxon>
        <taxon>Ditrysia</taxon>
        <taxon>Tineoidea</taxon>
        <taxon>Psychidae</taxon>
        <taxon>Oiketicinae</taxon>
        <taxon>Eumeta</taxon>
    </lineage>
</organism>
<dbReference type="AlphaFoldDB" id="A0A4C1T166"/>
<evidence type="ECO:0000313" key="2">
    <source>
        <dbReference type="EMBL" id="GBP08199.1"/>
    </source>
</evidence>
<gene>
    <name evidence="2" type="ORF">EVAR_78705_1</name>
</gene>
<accession>A0A4C1T166</accession>
<protein>
    <submittedName>
        <fullName evidence="2">Uncharacterized protein</fullName>
    </submittedName>
</protein>
<evidence type="ECO:0000256" key="1">
    <source>
        <dbReference type="SAM" id="MobiDB-lite"/>
    </source>
</evidence>
<feature type="region of interest" description="Disordered" evidence="1">
    <location>
        <begin position="226"/>
        <end position="265"/>
    </location>
</feature>
<dbReference type="EMBL" id="BGZK01000030">
    <property type="protein sequence ID" value="GBP08199.1"/>
    <property type="molecule type" value="Genomic_DNA"/>
</dbReference>
<comment type="caution">
    <text evidence="2">The sequence shown here is derived from an EMBL/GenBank/DDBJ whole genome shotgun (WGS) entry which is preliminary data.</text>
</comment>
<reference evidence="2 3" key="1">
    <citation type="journal article" date="2019" name="Commun. Biol.">
        <title>The bagworm genome reveals a unique fibroin gene that provides high tensile strength.</title>
        <authorList>
            <person name="Kono N."/>
            <person name="Nakamura H."/>
            <person name="Ohtoshi R."/>
            <person name="Tomita M."/>
            <person name="Numata K."/>
            <person name="Arakawa K."/>
        </authorList>
    </citation>
    <scope>NUCLEOTIDE SEQUENCE [LARGE SCALE GENOMIC DNA]</scope>
</reference>
<keyword evidence="3" id="KW-1185">Reference proteome</keyword>
<feature type="compositionally biased region" description="Basic residues" evidence="1">
    <location>
        <begin position="242"/>
        <end position="265"/>
    </location>
</feature>